<dbReference type="PIRSF" id="PIRSF028451">
    <property type="entry name" value="UCP028451"/>
    <property type="match status" value="1"/>
</dbReference>
<dbReference type="Pfam" id="PF09365">
    <property type="entry name" value="DUF2461"/>
    <property type="match status" value="1"/>
</dbReference>
<protein>
    <recommendedName>
        <fullName evidence="2">DUF2461 domain-containing protein</fullName>
    </recommendedName>
</protein>
<gene>
    <name evidence="1" type="ORF">MNBD_CHLOROFLEXI01-4311</name>
</gene>
<sequence length="208" mass="23273">WFNPRKEIYKTQIVEPAVAFVQAMGDRLQHISNGIQYDTRANGSGSVMRIYRDVRFSKDKTPYKEYVGIIFWEGAGKKTENPGFHLGLTGSGAGIHVGLHGFHKPMLAAYRQAVVDDKLGAELVEVVTAVQSAGYTVGGEHYKRVPRGFDPDHPRANWLRYAALFASSENIPANIVTSDSFMDVCFDHFEKMAPIQRWLVKVAQTIDV</sequence>
<evidence type="ECO:0000313" key="1">
    <source>
        <dbReference type="EMBL" id="VAW43357.1"/>
    </source>
</evidence>
<dbReference type="PANTHER" id="PTHR36452:SF1">
    <property type="entry name" value="DUF2461 DOMAIN-CONTAINING PROTEIN"/>
    <property type="match status" value="1"/>
</dbReference>
<name>A0A3B0VY59_9ZZZZ</name>
<dbReference type="InterPro" id="IPR015996">
    <property type="entry name" value="UCP028451"/>
</dbReference>
<dbReference type="PANTHER" id="PTHR36452">
    <property type="entry name" value="CHROMOSOME 12, WHOLE GENOME SHOTGUN SEQUENCE"/>
    <property type="match status" value="1"/>
</dbReference>
<feature type="non-terminal residue" evidence="1">
    <location>
        <position position="1"/>
    </location>
</feature>
<dbReference type="InterPro" id="IPR012808">
    <property type="entry name" value="CHP02453"/>
</dbReference>
<accession>A0A3B0VY59</accession>
<evidence type="ECO:0008006" key="2">
    <source>
        <dbReference type="Google" id="ProtNLM"/>
    </source>
</evidence>
<proteinExistence type="predicted"/>
<organism evidence="1">
    <name type="scientific">hydrothermal vent metagenome</name>
    <dbReference type="NCBI Taxonomy" id="652676"/>
    <lineage>
        <taxon>unclassified sequences</taxon>
        <taxon>metagenomes</taxon>
        <taxon>ecological metagenomes</taxon>
    </lineage>
</organism>
<dbReference type="EMBL" id="UOEU01001069">
    <property type="protein sequence ID" value="VAW43357.1"/>
    <property type="molecule type" value="Genomic_DNA"/>
</dbReference>
<dbReference type="NCBIfam" id="TIGR02453">
    <property type="entry name" value="TIGR02453 family protein"/>
    <property type="match status" value="1"/>
</dbReference>
<dbReference type="AlphaFoldDB" id="A0A3B0VY59"/>
<reference evidence="1" key="1">
    <citation type="submission" date="2018-06" db="EMBL/GenBank/DDBJ databases">
        <authorList>
            <person name="Zhirakovskaya E."/>
        </authorList>
    </citation>
    <scope>NUCLEOTIDE SEQUENCE</scope>
</reference>